<evidence type="ECO:0000313" key="2">
    <source>
        <dbReference type="Proteomes" id="UP000225706"/>
    </source>
</evidence>
<dbReference type="Proteomes" id="UP000225706">
    <property type="component" value="Unassembled WGS sequence"/>
</dbReference>
<proteinExistence type="predicted"/>
<evidence type="ECO:0000313" key="1">
    <source>
        <dbReference type="EMBL" id="PFX22781.1"/>
    </source>
</evidence>
<sequence>MRTVTMPKFIRPFNKSWTGQAAGGVIEIVAHPSFVLWNTSTKKKDCGAENVTMAAMQCYFRGNANDGQAGLNAHRDILQADLDHVRDHWNTHYIRKSRHNTVPGRPDELLYIPENSGFKDFRCPITKQQLDDMAVCCTTDEEENIFLEYSNYGLESLNFAPSDKLERGINTFPTFNASITIDALLFYRCNMVK</sequence>
<dbReference type="AlphaFoldDB" id="A0A2B4RYS2"/>
<dbReference type="EMBL" id="LSMT01000229">
    <property type="protein sequence ID" value="PFX22781.1"/>
    <property type="molecule type" value="Genomic_DNA"/>
</dbReference>
<name>A0A2B4RYS2_STYPI</name>
<protein>
    <submittedName>
        <fullName evidence="1">Uncharacterized protein</fullName>
    </submittedName>
</protein>
<keyword evidence="2" id="KW-1185">Reference proteome</keyword>
<accession>A0A2B4RYS2</accession>
<gene>
    <name evidence="1" type="ORF">AWC38_SpisGene12690</name>
</gene>
<dbReference type="OrthoDB" id="5984822at2759"/>
<reference evidence="2" key="1">
    <citation type="journal article" date="2017" name="bioRxiv">
        <title>Comparative analysis of the genomes of Stylophora pistillata and Acropora digitifera provides evidence for extensive differences between species of corals.</title>
        <authorList>
            <person name="Voolstra C.R."/>
            <person name="Li Y."/>
            <person name="Liew Y.J."/>
            <person name="Baumgarten S."/>
            <person name="Zoccola D."/>
            <person name="Flot J.-F."/>
            <person name="Tambutte S."/>
            <person name="Allemand D."/>
            <person name="Aranda M."/>
        </authorList>
    </citation>
    <scope>NUCLEOTIDE SEQUENCE [LARGE SCALE GENOMIC DNA]</scope>
</reference>
<comment type="caution">
    <text evidence="1">The sequence shown here is derived from an EMBL/GenBank/DDBJ whole genome shotgun (WGS) entry which is preliminary data.</text>
</comment>
<organism evidence="1 2">
    <name type="scientific">Stylophora pistillata</name>
    <name type="common">Smooth cauliflower coral</name>
    <dbReference type="NCBI Taxonomy" id="50429"/>
    <lineage>
        <taxon>Eukaryota</taxon>
        <taxon>Metazoa</taxon>
        <taxon>Cnidaria</taxon>
        <taxon>Anthozoa</taxon>
        <taxon>Hexacorallia</taxon>
        <taxon>Scleractinia</taxon>
        <taxon>Astrocoeniina</taxon>
        <taxon>Pocilloporidae</taxon>
        <taxon>Stylophora</taxon>
    </lineage>
</organism>